<keyword evidence="8" id="KW-0132">Cell division</keyword>
<name>A0A1H6FHK6_9GAMM</name>
<evidence type="ECO:0000256" key="6">
    <source>
        <dbReference type="SAM" id="Phobius"/>
    </source>
</evidence>
<dbReference type="AlphaFoldDB" id="A0A1H6FHK6"/>
<keyword evidence="5" id="KW-0175">Coiled coil</keyword>
<dbReference type="GO" id="GO:0005886">
    <property type="term" value="C:plasma membrane"/>
    <property type="evidence" value="ECO:0007669"/>
    <property type="project" value="InterPro"/>
</dbReference>
<evidence type="ECO:0000256" key="3">
    <source>
        <dbReference type="ARBA" id="ARBA00022989"/>
    </source>
</evidence>
<sequence length="98" mass="11485">MPRILTWLFFLLIFLSGVIFTVYNPHPVTLNYIIDTMQVRLAVLLLVSLLIGCLLGILFSAAWVLKLRYQNRRLRKNYQQASREIERLSTQQPDIAKH</sequence>
<dbReference type="GO" id="GO:0051301">
    <property type="term" value="P:cell division"/>
    <property type="evidence" value="ECO:0007669"/>
    <property type="project" value="UniProtKB-KW"/>
</dbReference>
<dbReference type="RefSeq" id="WP_103922067.1">
    <property type="nucleotide sequence ID" value="NZ_FMSV02000552.1"/>
</dbReference>
<evidence type="ECO:0000259" key="7">
    <source>
        <dbReference type="Pfam" id="PF06305"/>
    </source>
</evidence>
<reference evidence="8 9" key="1">
    <citation type="submission" date="2016-10" db="EMBL/GenBank/DDBJ databases">
        <authorList>
            <person name="de Groot N.N."/>
        </authorList>
    </citation>
    <scope>NUCLEOTIDE SEQUENCE [LARGE SCALE GENOMIC DNA]</scope>
    <source>
        <strain evidence="8">MBHS1</strain>
    </source>
</reference>
<keyword evidence="4 6" id="KW-0472">Membrane</keyword>
<evidence type="ECO:0000313" key="9">
    <source>
        <dbReference type="Proteomes" id="UP000236724"/>
    </source>
</evidence>
<dbReference type="InterPro" id="IPR010445">
    <property type="entry name" value="LapA_dom"/>
</dbReference>
<accession>A0A1H6FHK6</accession>
<protein>
    <submittedName>
        <fullName evidence="8">Cell division protein FtsL</fullName>
    </submittedName>
</protein>
<feature type="coiled-coil region" evidence="5">
    <location>
        <begin position="64"/>
        <end position="91"/>
    </location>
</feature>
<keyword evidence="1" id="KW-1003">Cell membrane</keyword>
<dbReference type="EMBL" id="FMSV02000552">
    <property type="protein sequence ID" value="SEH08535.1"/>
    <property type="molecule type" value="Genomic_DNA"/>
</dbReference>
<dbReference type="Pfam" id="PF06305">
    <property type="entry name" value="LapA_dom"/>
    <property type="match status" value="1"/>
</dbReference>
<gene>
    <name evidence="8" type="primary">ftsL</name>
    <name evidence="8" type="ORF">MBHS_04427</name>
</gene>
<keyword evidence="2 6" id="KW-0812">Transmembrane</keyword>
<evidence type="ECO:0000256" key="2">
    <source>
        <dbReference type="ARBA" id="ARBA00022692"/>
    </source>
</evidence>
<evidence type="ECO:0000256" key="4">
    <source>
        <dbReference type="ARBA" id="ARBA00023136"/>
    </source>
</evidence>
<organism evidence="8 9">
    <name type="scientific">Candidatus Venteria ishoeyi</name>
    <dbReference type="NCBI Taxonomy" id="1899563"/>
    <lineage>
        <taxon>Bacteria</taxon>
        <taxon>Pseudomonadati</taxon>
        <taxon>Pseudomonadota</taxon>
        <taxon>Gammaproteobacteria</taxon>
        <taxon>Thiotrichales</taxon>
        <taxon>Thiotrichaceae</taxon>
        <taxon>Venteria</taxon>
    </lineage>
</organism>
<keyword evidence="9" id="KW-1185">Reference proteome</keyword>
<dbReference type="Proteomes" id="UP000236724">
    <property type="component" value="Unassembled WGS sequence"/>
</dbReference>
<evidence type="ECO:0000256" key="5">
    <source>
        <dbReference type="SAM" id="Coils"/>
    </source>
</evidence>
<feature type="transmembrane region" description="Helical" evidence="6">
    <location>
        <begin position="44"/>
        <end position="65"/>
    </location>
</feature>
<feature type="domain" description="Lipopolysaccharide assembly protein A" evidence="7">
    <location>
        <begin position="24"/>
        <end position="86"/>
    </location>
</feature>
<keyword evidence="3 6" id="KW-1133">Transmembrane helix</keyword>
<proteinExistence type="predicted"/>
<evidence type="ECO:0000313" key="8">
    <source>
        <dbReference type="EMBL" id="SEH08535.1"/>
    </source>
</evidence>
<keyword evidence="8" id="KW-0131">Cell cycle</keyword>
<evidence type="ECO:0000256" key="1">
    <source>
        <dbReference type="ARBA" id="ARBA00022475"/>
    </source>
</evidence>